<dbReference type="InterPro" id="IPR010378">
    <property type="entry name" value="TRAPPC13"/>
</dbReference>
<feature type="domain" description="Trafficking protein particle complex subunit 13 N-terminal" evidence="1">
    <location>
        <begin position="20"/>
        <end position="173"/>
    </location>
</feature>
<name>A0A397TIT3_9GLOM</name>
<dbReference type="OrthoDB" id="10250284at2759"/>
<dbReference type="Proteomes" id="UP000265703">
    <property type="component" value="Unassembled WGS sequence"/>
</dbReference>
<organism evidence="3 4">
    <name type="scientific">Glomus cerebriforme</name>
    <dbReference type="NCBI Taxonomy" id="658196"/>
    <lineage>
        <taxon>Eukaryota</taxon>
        <taxon>Fungi</taxon>
        <taxon>Fungi incertae sedis</taxon>
        <taxon>Mucoromycota</taxon>
        <taxon>Glomeromycotina</taxon>
        <taxon>Glomeromycetes</taxon>
        <taxon>Glomerales</taxon>
        <taxon>Glomeraceae</taxon>
        <taxon>Glomus</taxon>
    </lineage>
</organism>
<sequence>MSVISGNPNIIIEQPREPQHLLSLKVIRQSISKGTEKKSQVEPFDSTDSKLTSRIYMRDLSENELLSSSSKTSNALENIYLGATFDGYLVINNDSTLAARDVIVRAELQTNSQRLQLVDTASNPIPIVEARKAREFIIRHEIKELGIHNLVCMVQYSDEGMKRNFKKFYRFQVLNPFAVRTKVNSMADGTVFLEVQIQNVATRLMYLEKMNFEPGEVFKYKDLNYAVSDDEMNEKDLTNVNDNINEKNDLINKESNIENKEENDDNDDFNITKGQINLKNDNTEFEKSNIVKKTH</sequence>
<dbReference type="EMBL" id="QKYT01000020">
    <property type="protein sequence ID" value="RIA98133.1"/>
    <property type="molecule type" value="Genomic_DNA"/>
</dbReference>
<dbReference type="InterPro" id="IPR055429">
    <property type="entry name" value="TRAPPC13_M"/>
</dbReference>
<reference evidence="3 4" key="1">
    <citation type="submission" date="2018-06" db="EMBL/GenBank/DDBJ databases">
        <title>Comparative genomics reveals the genomic features of Rhizophagus irregularis, R. cerebriforme, R. diaphanum and Gigaspora rosea, and their symbiotic lifestyle signature.</title>
        <authorList>
            <person name="Morin E."/>
            <person name="San Clemente H."/>
            <person name="Chen E.C.H."/>
            <person name="De La Providencia I."/>
            <person name="Hainaut M."/>
            <person name="Kuo A."/>
            <person name="Kohler A."/>
            <person name="Murat C."/>
            <person name="Tang N."/>
            <person name="Roy S."/>
            <person name="Loubradou J."/>
            <person name="Henrissat B."/>
            <person name="Grigoriev I.V."/>
            <person name="Corradi N."/>
            <person name="Roux C."/>
            <person name="Martin F.M."/>
        </authorList>
    </citation>
    <scope>NUCLEOTIDE SEQUENCE [LARGE SCALE GENOMIC DNA]</scope>
    <source>
        <strain evidence="3 4">DAOM 227022</strain>
    </source>
</reference>
<keyword evidence="4" id="KW-1185">Reference proteome</keyword>
<evidence type="ECO:0000259" key="1">
    <source>
        <dbReference type="Pfam" id="PF06159"/>
    </source>
</evidence>
<dbReference type="PANTHER" id="PTHR13134:SF3">
    <property type="entry name" value="TRAFFICKING PROTEIN PARTICLE COMPLEX SUBUNIT 13"/>
    <property type="match status" value="1"/>
</dbReference>
<dbReference type="STRING" id="658196.A0A397TIT3"/>
<feature type="domain" description="Trafficking protein particle complex subunit 13 middle" evidence="2">
    <location>
        <begin position="179"/>
        <end position="234"/>
    </location>
</feature>
<accession>A0A397TIT3</accession>
<evidence type="ECO:0000313" key="4">
    <source>
        <dbReference type="Proteomes" id="UP000265703"/>
    </source>
</evidence>
<comment type="caution">
    <text evidence="3">The sequence shown here is derived from an EMBL/GenBank/DDBJ whole genome shotgun (WGS) entry which is preliminary data.</text>
</comment>
<proteinExistence type="predicted"/>
<dbReference type="GO" id="GO:1990072">
    <property type="term" value="C:TRAPPIII protein complex"/>
    <property type="evidence" value="ECO:0007669"/>
    <property type="project" value="TreeGrafter"/>
</dbReference>
<feature type="non-terminal residue" evidence="3">
    <location>
        <position position="295"/>
    </location>
</feature>
<dbReference type="Pfam" id="PF23647">
    <property type="entry name" value="TRAPPC13_M"/>
    <property type="match status" value="1"/>
</dbReference>
<dbReference type="Pfam" id="PF06159">
    <property type="entry name" value="TRAPPC13_N"/>
    <property type="match status" value="1"/>
</dbReference>
<evidence type="ECO:0000259" key="2">
    <source>
        <dbReference type="Pfam" id="PF23647"/>
    </source>
</evidence>
<evidence type="ECO:0000313" key="3">
    <source>
        <dbReference type="EMBL" id="RIA98133.1"/>
    </source>
</evidence>
<dbReference type="AlphaFoldDB" id="A0A397TIT3"/>
<dbReference type="InterPro" id="IPR055427">
    <property type="entry name" value="TRAPPC13_N"/>
</dbReference>
<protein>
    <submittedName>
        <fullName evidence="3">Uncharacterized protein</fullName>
    </submittedName>
</protein>
<dbReference type="PANTHER" id="PTHR13134">
    <property type="entry name" value="TRAFFICKING PROTEIN PARTICLE COMPLEX SUBUNIT 13"/>
    <property type="match status" value="1"/>
</dbReference>
<gene>
    <name evidence="3" type="ORF">C1645_750684</name>
</gene>